<dbReference type="Gene3D" id="3.30.300.20">
    <property type="match status" value="1"/>
</dbReference>
<dbReference type="PATRIC" id="fig|1492738.3.peg.2255"/>
<accession>A0A066WUA0</accession>
<dbReference type="PANTHER" id="PTHR42830:SF1">
    <property type="entry name" value="OSMOTICALLY INDUCIBLE FAMILY PROTEIN"/>
    <property type="match status" value="1"/>
</dbReference>
<dbReference type="PANTHER" id="PTHR42830">
    <property type="entry name" value="OSMOTICALLY INDUCIBLE FAMILY PROTEIN"/>
    <property type="match status" value="1"/>
</dbReference>
<organism evidence="1 2">
    <name type="scientific">Flavobacterium seoulense</name>
    <dbReference type="NCBI Taxonomy" id="1492738"/>
    <lineage>
        <taxon>Bacteria</taxon>
        <taxon>Pseudomonadati</taxon>
        <taxon>Bacteroidota</taxon>
        <taxon>Flavobacteriia</taxon>
        <taxon>Flavobacteriales</taxon>
        <taxon>Flavobacteriaceae</taxon>
        <taxon>Flavobacterium</taxon>
    </lineage>
</organism>
<dbReference type="InterPro" id="IPR052707">
    <property type="entry name" value="OsmC_Ohr_Peroxiredoxin"/>
</dbReference>
<dbReference type="InterPro" id="IPR003718">
    <property type="entry name" value="OsmC/Ohr_fam"/>
</dbReference>
<dbReference type="EMBL" id="JNCA01000021">
    <property type="protein sequence ID" value="KDN54544.1"/>
    <property type="molecule type" value="Genomic_DNA"/>
</dbReference>
<proteinExistence type="predicted"/>
<dbReference type="NCBIfam" id="TIGR03562">
    <property type="entry name" value="osmo_induc_OsmC"/>
    <property type="match status" value="1"/>
</dbReference>
<evidence type="ECO:0000313" key="1">
    <source>
        <dbReference type="EMBL" id="KDN54544.1"/>
    </source>
</evidence>
<sequence length="141" mass="15414">MKRYATAIWSGNLKEGNGHLISESKALDNTKYSYTSRFEEGTGTNPEELMAAAHAGCFTMQLSADLTKAGFMPEVLETKCTISLEDGRITKSQLVLKAKVAELKEEQFQEIANGAKQNCPVSKAYESLEISLEASLENISS</sequence>
<dbReference type="GO" id="GO:0004601">
    <property type="term" value="F:peroxidase activity"/>
    <property type="evidence" value="ECO:0007669"/>
    <property type="project" value="InterPro"/>
</dbReference>
<comment type="caution">
    <text evidence="1">The sequence shown here is derived from an EMBL/GenBank/DDBJ whole genome shotgun (WGS) entry which is preliminary data.</text>
</comment>
<dbReference type="OrthoDB" id="9807532at2"/>
<dbReference type="GO" id="GO:0006979">
    <property type="term" value="P:response to oxidative stress"/>
    <property type="evidence" value="ECO:0007669"/>
    <property type="project" value="InterPro"/>
</dbReference>
<dbReference type="RefSeq" id="WP_035660468.1">
    <property type="nucleotide sequence ID" value="NZ_JNCA01000021.1"/>
</dbReference>
<keyword evidence="2" id="KW-1185">Reference proteome</keyword>
<reference evidence="1 2" key="1">
    <citation type="submission" date="2014-05" db="EMBL/GenBank/DDBJ databases">
        <title>Genome Sequence of Flavobacterium sp. EM1321.</title>
        <authorList>
            <person name="Shin S.-K."/>
            <person name="Yi H."/>
        </authorList>
    </citation>
    <scope>NUCLEOTIDE SEQUENCE [LARGE SCALE GENOMIC DNA]</scope>
    <source>
        <strain evidence="1 2">EM1321</strain>
    </source>
</reference>
<dbReference type="STRING" id="1492738.FEM21_22670"/>
<dbReference type="SUPFAM" id="SSF82784">
    <property type="entry name" value="OsmC-like"/>
    <property type="match status" value="1"/>
</dbReference>
<evidence type="ECO:0000313" key="2">
    <source>
        <dbReference type="Proteomes" id="UP000027064"/>
    </source>
</evidence>
<name>A0A066WUA0_9FLAO</name>
<dbReference type="eggNOG" id="COG1764">
    <property type="taxonomic scope" value="Bacteria"/>
</dbReference>
<dbReference type="Pfam" id="PF02566">
    <property type="entry name" value="OsmC"/>
    <property type="match status" value="1"/>
</dbReference>
<protein>
    <submittedName>
        <fullName evidence="1">OsmC subfamily peroxiredoxin</fullName>
    </submittedName>
</protein>
<dbReference type="AlphaFoldDB" id="A0A066WUA0"/>
<dbReference type="InterPro" id="IPR015946">
    <property type="entry name" value="KH_dom-like_a/b"/>
</dbReference>
<dbReference type="InterPro" id="IPR019904">
    <property type="entry name" value="Peroxiredoxin_OsmC"/>
</dbReference>
<dbReference type="Proteomes" id="UP000027064">
    <property type="component" value="Unassembled WGS sequence"/>
</dbReference>
<gene>
    <name evidence="1" type="ORF">FEM21_22670</name>
</gene>
<dbReference type="InterPro" id="IPR036102">
    <property type="entry name" value="OsmC/Ohrsf"/>
</dbReference>